<feature type="compositionally biased region" description="Basic and acidic residues" evidence="2">
    <location>
        <begin position="84"/>
        <end position="97"/>
    </location>
</feature>
<evidence type="ECO:0000256" key="1">
    <source>
        <dbReference type="SAM" id="Coils"/>
    </source>
</evidence>
<dbReference type="AlphaFoldDB" id="E4Y299"/>
<sequence>MERKADVKEIVNEALVYESLSRSRALSSPSFSPSPVQCDQRGQRDRSFKTVLNDERRTSSARYRRYPPPTKRRDRQTRGTSYARAERMRNRRRESSVFDRLGAGKRNGRQYGTRHFHRRRHKPYDNIARTEDNLSVKVLQARKMSLSIQEHREKTTIIEKKINDEKNILDAVYSRIRKLKRQKEDNEKDRQNFERRFERLCDELRLKKIYWNGDFGVPVFKRPGAGPDDSSLLEEDSEEEGELIDDDEWSDDDTITLTSANDFH</sequence>
<dbReference type="InParanoid" id="E4Y299"/>
<protein>
    <submittedName>
        <fullName evidence="3">Uncharacterized protein</fullName>
    </submittedName>
</protein>
<accession>E4Y299</accession>
<evidence type="ECO:0000313" key="4">
    <source>
        <dbReference type="Proteomes" id="UP000001307"/>
    </source>
</evidence>
<organism evidence="3">
    <name type="scientific">Oikopleura dioica</name>
    <name type="common">Tunicate</name>
    <dbReference type="NCBI Taxonomy" id="34765"/>
    <lineage>
        <taxon>Eukaryota</taxon>
        <taxon>Metazoa</taxon>
        <taxon>Chordata</taxon>
        <taxon>Tunicata</taxon>
        <taxon>Appendicularia</taxon>
        <taxon>Copelata</taxon>
        <taxon>Oikopleuridae</taxon>
        <taxon>Oikopleura</taxon>
    </lineage>
</organism>
<feature type="compositionally biased region" description="Polar residues" evidence="2">
    <location>
        <begin position="255"/>
        <end position="264"/>
    </location>
</feature>
<evidence type="ECO:0000313" key="3">
    <source>
        <dbReference type="EMBL" id="CBY15993.1"/>
    </source>
</evidence>
<feature type="compositionally biased region" description="Acidic residues" evidence="2">
    <location>
        <begin position="231"/>
        <end position="254"/>
    </location>
</feature>
<evidence type="ECO:0000256" key="2">
    <source>
        <dbReference type="SAM" id="MobiDB-lite"/>
    </source>
</evidence>
<proteinExistence type="predicted"/>
<dbReference type="Proteomes" id="UP000001307">
    <property type="component" value="Unassembled WGS sequence"/>
</dbReference>
<feature type="region of interest" description="Disordered" evidence="2">
    <location>
        <begin position="221"/>
        <end position="264"/>
    </location>
</feature>
<gene>
    <name evidence="3" type="ORF">GSOID_T00016291001</name>
</gene>
<feature type="coiled-coil region" evidence="1">
    <location>
        <begin position="162"/>
        <end position="203"/>
    </location>
</feature>
<reference evidence="3" key="1">
    <citation type="journal article" date="2010" name="Science">
        <title>Plasticity of animal genome architecture unmasked by rapid evolution of a pelagic tunicate.</title>
        <authorList>
            <person name="Denoeud F."/>
            <person name="Henriet S."/>
            <person name="Mungpakdee S."/>
            <person name="Aury J.M."/>
            <person name="Da Silva C."/>
            <person name="Brinkmann H."/>
            <person name="Mikhaleva J."/>
            <person name="Olsen L.C."/>
            <person name="Jubin C."/>
            <person name="Canestro C."/>
            <person name="Bouquet J.M."/>
            <person name="Danks G."/>
            <person name="Poulain J."/>
            <person name="Campsteijn C."/>
            <person name="Adamski M."/>
            <person name="Cross I."/>
            <person name="Yadetie F."/>
            <person name="Muffato M."/>
            <person name="Louis A."/>
            <person name="Butcher S."/>
            <person name="Tsagkogeorga G."/>
            <person name="Konrad A."/>
            <person name="Singh S."/>
            <person name="Jensen M.F."/>
            <person name="Cong E.H."/>
            <person name="Eikeseth-Otteraa H."/>
            <person name="Noel B."/>
            <person name="Anthouard V."/>
            <person name="Porcel B.M."/>
            <person name="Kachouri-Lafond R."/>
            <person name="Nishino A."/>
            <person name="Ugolini M."/>
            <person name="Chourrout P."/>
            <person name="Nishida H."/>
            <person name="Aasland R."/>
            <person name="Huzurbazar S."/>
            <person name="Westhof E."/>
            <person name="Delsuc F."/>
            <person name="Lehrach H."/>
            <person name="Reinhardt R."/>
            <person name="Weissenbach J."/>
            <person name="Roy S.W."/>
            <person name="Artiguenave F."/>
            <person name="Postlethwait J.H."/>
            <person name="Manak J.R."/>
            <person name="Thompson E.M."/>
            <person name="Jaillon O."/>
            <person name="Du Pasquier L."/>
            <person name="Boudinot P."/>
            <person name="Liberles D.A."/>
            <person name="Volff J.N."/>
            <person name="Philippe H."/>
            <person name="Lenhard B."/>
            <person name="Roest Crollius H."/>
            <person name="Wincker P."/>
            <person name="Chourrout D."/>
        </authorList>
    </citation>
    <scope>NUCLEOTIDE SEQUENCE [LARGE SCALE GENOMIC DNA]</scope>
</reference>
<keyword evidence="4" id="KW-1185">Reference proteome</keyword>
<dbReference type="OrthoDB" id="10188547at2759"/>
<feature type="compositionally biased region" description="Low complexity" evidence="2">
    <location>
        <begin position="22"/>
        <end position="35"/>
    </location>
</feature>
<feature type="compositionally biased region" description="Basic residues" evidence="2">
    <location>
        <begin position="62"/>
        <end position="75"/>
    </location>
</feature>
<feature type="region of interest" description="Disordered" evidence="2">
    <location>
        <begin position="22"/>
        <end position="97"/>
    </location>
</feature>
<feature type="compositionally biased region" description="Basic and acidic residues" evidence="2">
    <location>
        <begin position="41"/>
        <end position="58"/>
    </location>
</feature>
<dbReference type="EMBL" id="FN653791">
    <property type="protein sequence ID" value="CBY15993.1"/>
    <property type="molecule type" value="Genomic_DNA"/>
</dbReference>
<name>E4Y299_OIKDI</name>
<keyword evidence="1" id="KW-0175">Coiled coil</keyword>